<protein>
    <recommendedName>
        <fullName evidence="23">Integrase catalytic domain-containing protein</fullName>
    </recommendedName>
</protein>
<evidence type="ECO:0000256" key="13">
    <source>
        <dbReference type="ARBA" id="ARBA00022842"/>
    </source>
</evidence>
<keyword evidence="9" id="KW-0064">Aspartyl protease</keyword>
<keyword evidence="13" id="KW-0460">Magnesium</keyword>
<dbReference type="GO" id="GO:0006310">
    <property type="term" value="P:DNA recombination"/>
    <property type="evidence" value="ECO:0007669"/>
    <property type="project" value="UniProtKB-KW"/>
</dbReference>
<dbReference type="Gene3D" id="3.30.420.10">
    <property type="entry name" value="Ribonuclease H-like superfamily/Ribonuclease H"/>
    <property type="match status" value="1"/>
</dbReference>
<comment type="caution">
    <text evidence="24">The sequence shown here is derived from an EMBL/GenBank/DDBJ whole genome shotgun (WGS) entry which is preliminary data.</text>
</comment>
<keyword evidence="12" id="KW-0067">ATP-binding</keyword>
<keyword evidence="14" id="KW-0694">RNA-binding</keyword>
<evidence type="ECO:0000256" key="10">
    <source>
        <dbReference type="ARBA" id="ARBA00022759"/>
    </source>
</evidence>
<dbReference type="GO" id="GO:0003887">
    <property type="term" value="F:DNA-directed DNA polymerase activity"/>
    <property type="evidence" value="ECO:0007669"/>
    <property type="project" value="UniProtKB-KW"/>
</dbReference>
<dbReference type="InterPro" id="IPR043502">
    <property type="entry name" value="DNA/RNA_pol_sf"/>
</dbReference>
<dbReference type="PANTHER" id="PTHR42648:SF11">
    <property type="entry name" value="TRANSPOSON TY4-P GAG-POL POLYPROTEIN"/>
    <property type="match status" value="1"/>
</dbReference>
<keyword evidence="16" id="KW-0695">RNA-directed DNA polymerase</keyword>
<dbReference type="InterPro" id="IPR039537">
    <property type="entry name" value="Retrotran_Ty1/copia-like"/>
</dbReference>
<evidence type="ECO:0000256" key="1">
    <source>
        <dbReference type="ARBA" id="ARBA00002180"/>
    </source>
</evidence>
<dbReference type="Pfam" id="PF07727">
    <property type="entry name" value="RVT_2"/>
    <property type="match status" value="1"/>
</dbReference>
<evidence type="ECO:0000256" key="18">
    <source>
        <dbReference type="ARBA" id="ARBA00023113"/>
    </source>
</evidence>
<evidence type="ECO:0000256" key="7">
    <source>
        <dbReference type="ARBA" id="ARBA00022723"/>
    </source>
</evidence>
<evidence type="ECO:0000256" key="3">
    <source>
        <dbReference type="ARBA" id="ARBA00022612"/>
    </source>
</evidence>
<dbReference type="Pfam" id="PF22936">
    <property type="entry name" value="Pol_BBD"/>
    <property type="match status" value="1"/>
</dbReference>
<keyword evidence="19" id="KW-0233">DNA recombination</keyword>
<evidence type="ECO:0000256" key="9">
    <source>
        <dbReference type="ARBA" id="ARBA00022750"/>
    </source>
</evidence>
<evidence type="ECO:0000256" key="17">
    <source>
        <dbReference type="ARBA" id="ARBA00022932"/>
    </source>
</evidence>
<dbReference type="GO" id="GO:0004519">
    <property type="term" value="F:endonuclease activity"/>
    <property type="evidence" value="ECO:0007669"/>
    <property type="project" value="UniProtKB-KW"/>
</dbReference>
<evidence type="ECO:0000256" key="2">
    <source>
        <dbReference type="ARBA" id="ARBA00022578"/>
    </source>
</evidence>
<keyword evidence="20" id="KW-0511">Multifunctional enzyme</keyword>
<evidence type="ECO:0000256" key="16">
    <source>
        <dbReference type="ARBA" id="ARBA00022918"/>
    </source>
</evidence>
<dbReference type="GO" id="GO:0015074">
    <property type="term" value="P:DNA integration"/>
    <property type="evidence" value="ECO:0007669"/>
    <property type="project" value="UniProtKB-KW"/>
</dbReference>
<keyword evidence="10" id="KW-0255">Endonuclease</keyword>
<gene>
    <name evidence="24" type="ORF">VP01_125g8</name>
</gene>
<evidence type="ECO:0000256" key="14">
    <source>
        <dbReference type="ARBA" id="ARBA00022884"/>
    </source>
</evidence>
<dbReference type="SUPFAM" id="SSF56672">
    <property type="entry name" value="DNA/RNA polymerases"/>
    <property type="match status" value="1"/>
</dbReference>
<dbReference type="PANTHER" id="PTHR42648">
    <property type="entry name" value="TRANSPOSASE, PUTATIVE-RELATED"/>
    <property type="match status" value="1"/>
</dbReference>
<dbReference type="GO" id="GO:0005634">
    <property type="term" value="C:nucleus"/>
    <property type="evidence" value="ECO:0007669"/>
    <property type="project" value="UniProtKB-ARBA"/>
</dbReference>
<accession>A0A0L6VP66</accession>
<evidence type="ECO:0000256" key="4">
    <source>
        <dbReference type="ARBA" id="ARBA00022670"/>
    </source>
</evidence>
<evidence type="ECO:0000256" key="12">
    <source>
        <dbReference type="ARBA" id="ARBA00022840"/>
    </source>
</evidence>
<dbReference type="InterPro" id="IPR036397">
    <property type="entry name" value="RNaseH_sf"/>
</dbReference>
<dbReference type="GO" id="GO:0046872">
    <property type="term" value="F:metal ion binding"/>
    <property type="evidence" value="ECO:0007669"/>
    <property type="project" value="UniProtKB-KW"/>
</dbReference>
<feature type="domain" description="Integrase catalytic" evidence="23">
    <location>
        <begin position="491"/>
        <end position="656"/>
    </location>
</feature>
<keyword evidence="17" id="KW-0239">DNA-directed DNA polymerase</keyword>
<dbReference type="InterPro" id="IPR001584">
    <property type="entry name" value="Integrase_cat-core"/>
</dbReference>
<dbReference type="GO" id="GO:0032196">
    <property type="term" value="P:transposition"/>
    <property type="evidence" value="ECO:0007669"/>
    <property type="project" value="UniProtKB-KW"/>
</dbReference>
<keyword evidence="25" id="KW-1185">Reference proteome</keyword>
<evidence type="ECO:0000256" key="21">
    <source>
        <dbReference type="ARBA" id="ARBA00048173"/>
    </source>
</evidence>
<keyword evidence="4" id="KW-0645">Protease</keyword>
<dbReference type="OrthoDB" id="2796844at2759"/>
<dbReference type="GO" id="GO:0003964">
    <property type="term" value="F:RNA-directed DNA polymerase activity"/>
    <property type="evidence" value="ECO:0007669"/>
    <property type="project" value="UniProtKB-KW"/>
</dbReference>
<evidence type="ECO:0000313" key="25">
    <source>
        <dbReference type="Proteomes" id="UP000037035"/>
    </source>
</evidence>
<evidence type="ECO:0000256" key="5">
    <source>
        <dbReference type="ARBA" id="ARBA00022695"/>
    </source>
</evidence>
<evidence type="ECO:0000256" key="19">
    <source>
        <dbReference type="ARBA" id="ARBA00023172"/>
    </source>
</evidence>
<dbReference type="GO" id="GO:0004190">
    <property type="term" value="F:aspartic-type endopeptidase activity"/>
    <property type="evidence" value="ECO:0007669"/>
    <property type="project" value="UniProtKB-KW"/>
</dbReference>
<evidence type="ECO:0000313" key="24">
    <source>
        <dbReference type="EMBL" id="KNZ62523.1"/>
    </source>
</evidence>
<dbReference type="CDD" id="cd09272">
    <property type="entry name" value="RNase_HI_RT_Ty1"/>
    <property type="match status" value="1"/>
</dbReference>
<proteinExistence type="predicted"/>
<keyword evidence="7" id="KW-0479">Metal-binding</keyword>
<name>A0A0L6VP66_9BASI</name>
<keyword evidence="15" id="KW-0229">DNA integration</keyword>
<dbReference type="EMBL" id="LAVV01002888">
    <property type="protein sequence ID" value="KNZ62523.1"/>
    <property type="molecule type" value="Genomic_DNA"/>
</dbReference>
<sequence>MLFNSTQQRGMLSLPSSGCFLFCPSNRLDQTLNPTPSNLGPDHCYCMADHLPQTTAASNMDKINSTILKTAIKAIPLLTMDNYTLWKNRVENMLDLQELRTSLTSPTGVLSASEDVQLRTILTSKLESTIHANVITHDNEKSSKMIWKSISNYFASSQASNRARIFNSVLHLQSNPNEVQDFITRVKTSISQLHEVGIDLPKDIIAYLILHKLPPSMSNISQQITHSEKEITSELVLDHLRLYMNDQQFLASTSSSKTFPTSLLTEESRKCKKGWHNPNAAHPKSNCWFLYPHLRPVENSGEASVSSFHSSISKLTANFILDSGSSSHMVSDINFFVTIDLKEQGVVRTSSGEESLEIKGIGTIKLSNEFGDLFLNRVLYVPNLVINLLSVRCLVLDDFNIQFLKNSFSLSRNNQIIMSGRYEGNLPCLNFTNYEEKSHLSSSEQLHKSLGHVSYHRIRQKLGMPLRNIVSCEACALSKITRASFKSKHKKASRPFEELHLELIGSISPTSRNGDRYILTVVDSHTRYCSATPLILKSDVFETLTSIIDFEAKRFGYYPSVLHSDRGGEFINSSMEAYCKEHLIKSRTSDPYTPQQNGLAERHNRTIIESLRTILTDSKLSKKYWSDVVKVSTLTLNQIPSHRSSKSPYELFKGRSIPINFFRPIGNPVSFLIQPKQPGSKIYPKGSRGRLIGYNEELLSYRILAEDGSIVDTKSLQFLDFLPERHSLSDDDDCFEIVNEKICQSVPPLNEKEDAEVPLEEDRIEIKAEPVEISNSDQLEAMPVLSEESDDEIADLLVPATSGRVLRERTSRIKPVKYSHLTGDPTSFKKAASSEESDKWLKATDEELENIENHDVWEDMNEEPPSHLRTTWVFCTKSATLSAAEKKKARLCIQGFLQLPGIDYDETFAPTGKFSTLLVLLAFAIDKKLPLRQFDVKSAFLYAPLKETLYIKTPEGSKRRSPYLRLKKSLYGLKQAPANWFETLTAWFKDINFVQSTSDPCLYIHQDGDSFIFFHVDDLIVAGKVEVFEELFLLRFPNSTAHEPDTLLGMELCQDRKSISLSQPKLIQKGLELLGMEDSRLVLTPLSPGIQLTKATDQEKKAFKDLNINYRSHTGLLNFLACRTRPDLAPAVSILSSFNNEPGINHWKQVLHCWKYLKGTIDLKLTLRPDSSDESNCLKYFTDATWADDLETRLSRSGSICFWKACPVAWNSKKQKNISLSSTEAELNALSDGVQESQWVTYLVEELWKEKLNPTEFNVDNQGLVEKIKNFGSNSKTKHLDIKMKWLRELKDSNQINVKLIPSESMVADALTKPSNAESLKRLQERCFLVLFTPT</sequence>
<keyword evidence="6" id="KW-0540">Nuclease</keyword>
<dbReference type="Proteomes" id="UP000037035">
    <property type="component" value="Unassembled WGS sequence"/>
</dbReference>
<keyword evidence="17" id="KW-0808">Transferase</keyword>
<dbReference type="VEuPathDB" id="FungiDB:VP01_125g8"/>
<dbReference type="InterPro" id="IPR012337">
    <property type="entry name" value="RNaseH-like_sf"/>
</dbReference>
<comment type="catalytic activity">
    <reaction evidence="22">
        <text>DNA(n) + a 2'-deoxyribonucleoside 5'-triphosphate = DNA(n+1) + diphosphate</text>
        <dbReference type="Rhea" id="RHEA:22508"/>
        <dbReference type="Rhea" id="RHEA-COMP:17339"/>
        <dbReference type="Rhea" id="RHEA-COMP:17340"/>
        <dbReference type="ChEBI" id="CHEBI:33019"/>
        <dbReference type="ChEBI" id="CHEBI:61560"/>
        <dbReference type="ChEBI" id="CHEBI:173112"/>
        <dbReference type="EC" id="2.7.7.7"/>
    </reaction>
</comment>
<evidence type="ECO:0000256" key="15">
    <source>
        <dbReference type="ARBA" id="ARBA00022908"/>
    </source>
</evidence>
<evidence type="ECO:0000256" key="8">
    <source>
        <dbReference type="ARBA" id="ARBA00022741"/>
    </source>
</evidence>
<evidence type="ECO:0000256" key="22">
    <source>
        <dbReference type="ARBA" id="ARBA00049244"/>
    </source>
</evidence>
<dbReference type="Pfam" id="PF00665">
    <property type="entry name" value="rve"/>
    <property type="match status" value="1"/>
</dbReference>
<dbReference type="InterPro" id="IPR054722">
    <property type="entry name" value="PolX-like_BBD"/>
</dbReference>
<dbReference type="SUPFAM" id="SSF53098">
    <property type="entry name" value="Ribonuclease H-like"/>
    <property type="match status" value="1"/>
</dbReference>
<evidence type="ECO:0000256" key="11">
    <source>
        <dbReference type="ARBA" id="ARBA00022801"/>
    </source>
</evidence>
<dbReference type="Pfam" id="PF14223">
    <property type="entry name" value="Retrotran_gag_2"/>
    <property type="match status" value="1"/>
</dbReference>
<dbReference type="GO" id="GO:0003723">
    <property type="term" value="F:RNA binding"/>
    <property type="evidence" value="ECO:0007669"/>
    <property type="project" value="UniProtKB-KW"/>
</dbReference>
<comment type="catalytic activity">
    <reaction evidence="21">
        <text>DNA(n) + a 2'-deoxyribonucleoside 5'-triphosphate = DNA(n+1) + diphosphate</text>
        <dbReference type="Rhea" id="RHEA:22508"/>
        <dbReference type="Rhea" id="RHEA-COMP:17339"/>
        <dbReference type="Rhea" id="RHEA-COMP:17340"/>
        <dbReference type="ChEBI" id="CHEBI:33019"/>
        <dbReference type="ChEBI" id="CHEBI:61560"/>
        <dbReference type="ChEBI" id="CHEBI:173112"/>
        <dbReference type="EC" id="2.7.7.49"/>
    </reaction>
</comment>
<keyword evidence="18" id="KW-0917">Virion maturation</keyword>
<comment type="function">
    <text evidence="1">The aspartyl protease (PR) mediates the proteolytic cleavages of the Gag and Gag-Pol polyproteins after assembly of the VLP.</text>
</comment>
<dbReference type="PROSITE" id="PS50994">
    <property type="entry name" value="INTEGRASE"/>
    <property type="match status" value="1"/>
</dbReference>
<dbReference type="GO" id="GO:0006508">
    <property type="term" value="P:proteolysis"/>
    <property type="evidence" value="ECO:0007669"/>
    <property type="project" value="UniProtKB-KW"/>
</dbReference>
<dbReference type="InterPro" id="IPR013103">
    <property type="entry name" value="RVT_2"/>
</dbReference>
<reference evidence="24 25" key="1">
    <citation type="submission" date="2015-08" db="EMBL/GenBank/DDBJ databases">
        <title>Next Generation Sequencing and Analysis of the Genome of Puccinia sorghi L Schw, the Causal Agent of Maize Common Rust.</title>
        <authorList>
            <person name="Rochi L."/>
            <person name="Burguener G."/>
            <person name="Darino M."/>
            <person name="Turjanski A."/>
            <person name="Kreff E."/>
            <person name="Dieguez M.J."/>
            <person name="Sacco F."/>
        </authorList>
    </citation>
    <scope>NUCLEOTIDE SEQUENCE [LARGE SCALE GENOMIC DNA]</scope>
    <source>
        <strain evidence="24 25">RO10H11247</strain>
    </source>
</reference>
<keyword evidence="8" id="KW-0547">Nucleotide-binding</keyword>
<keyword evidence="3" id="KW-1188">Viral release from host cell</keyword>
<dbReference type="GO" id="GO:0005524">
    <property type="term" value="F:ATP binding"/>
    <property type="evidence" value="ECO:0007669"/>
    <property type="project" value="UniProtKB-KW"/>
</dbReference>
<organism evidence="24 25">
    <name type="scientific">Puccinia sorghi</name>
    <dbReference type="NCBI Taxonomy" id="27349"/>
    <lineage>
        <taxon>Eukaryota</taxon>
        <taxon>Fungi</taxon>
        <taxon>Dikarya</taxon>
        <taxon>Basidiomycota</taxon>
        <taxon>Pucciniomycotina</taxon>
        <taxon>Pucciniomycetes</taxon>
        <taxon>Pucciniales</taxon>
        <taxon>Pucciniaceae</taxon>
        <taxon>Puccinia</taxon>
    </lineage>
</organism>
<evidence type="ECO:0000259" key="23">
    <source>
        <dbReference type="PROSITE" id="PS50994"/>
    </source>
</evidence>
<evidence type="ECO:0000256" key="6">
    <source>
        <dbReference type="ARBA" id="ARBA00022722"/>
    </source>
</evidence>
<evidence type="ECO:0000256" key="20">
    <source>
        <dbReference type="ARBA" id="ARBA00023268"/>
    </source>
</evidence>
<keyword evidence="5" id="KW-0548">Nucleotidyltransferase</keyword>
<keyword evidence="11" id="KW-0378">Hydrolase</keyword>
<keyword evidence="2" id="KW-0815">Transposition</keyword>